<name>A0A835DIM0_TETSI</name>
<evidence type="ECO:0000256" key="3">
    <source>
        <dbReference type="SAM" id="MobiDB-lite"/>
    </source>
</evidence>
<evidence type="ECO:0000256" key="1">
    <source>
        <dbReference type="ARBA" id="ARBA00005711"/>
    </source>
</evidence>
<dbReference type="PANTHER" id="PTHR31471">
    <property type="entry name" value="OS02G0116800 PROTEIN"/>
    <property type="match status" value="1"/>
</dbReference>
<accession>A0A835DIM0</accession>
<dbReference type="OrthoDB" id="648416at2759"/>
<proteinExistence type="inferred from homology"/>
<dbReference type="Proteomes" id="UP000655225">
    <property type="component" value="Unassembled WGS sequence"/>
</dbReference>
<evidence type="ECO:0000259" key="4">
    <source>
        <dbReference type="Pfam" id="PF03763"/>
    </source>
</evidence>
<dbReference type="PANTHER" id="PTHR31471:SF13">
    <property type="entry name" value="REMORIN FAMILY PROTEIN"/>
    <property type="match status" value="1"/>
</dbReference>
<dbReference type="InterPro" id="IPR005516">
    <property type="entry name" value="Remorin_C"/>
</dbReference>
<feature type="region of interest" description="Disordered" evidence="3">
    <location>
        <begin position="326"/>
        <end position="351"/>
    </location>
</feature>
<reference evidence="5 6" key="1">
    <citation type="submission" date="2020-04" db="EMBL/GenBank/DDBJ databases">
        <title>Plant Genome Project.</title>
        <authorList>
            <person name="Zhang R.-G."/>
        </authorList>
    </citation>
    <scope>NUCLEOTIDE SEQUENCE [LARGE SCALE GENOMIC DNA]</scope>
    <source>
        <strain evidence="5">YNK0</strain>
        <tissue evidence="5">Leaf</tissue>
    </source>
</reference>
<comment type="similarity">
    <text evidence="1">Belongs to the remorin family.</text>
</comment>
<sequence>MPILGFQEHKPSRSGFIARDDSPDSVIFTHESNFSLFSSASGSLDRCSFASQVHDHEALNSELSKHLAGRELHECSSGSDPDPDPDPDPNRFRVQKNTHLIRKEEKERGQEEEDEIETEEDTHILNPTKYLFSQALRECQNRRFRSEVIQAVKKPDRRRPASLDLSNQGSNFIGSSLRFGGMKKSYVSSRKSGTFPSPERPNYQHGSVGIQKGGSSERVPLPANGSWRHVSASLFPFNKERTLPSKWEDAEKWIFSPVSRDGVSTTSFPPLQRRLKSKSGPLGPPGNPCYSTYSHAMPMFESGSVGNFMADSLSTGVTVAHNVSLGSGRGDRGSYSVHTEPSLARSASVHGWSDPLGHSLLPRSQDEKLDGTKDAETMVSHVSRRNMATQMSPEGSTDTSRKGRPSFSPSPPSLLPIVELQSGYHAYLEVKDVPVDKRVTATRWSKKKRARVPEKGLVNIEDWKKKAAEARDSAWEVAETAKCISKFNREEANISAWENLQKAKSEAAIRKLEMKLEKKRSSSMDKIMNKLRSAQRKAQEMRSSVPSSQAHQVARTSYKVVSFRKTGQIGSLSGCFTCHAF</sequence>
<protein>
    <recommendedName>
        <fullName evidence="4">Remorin C-terminal domain-containing protein</fullName>
    </recommendedName>
</protein>
<feature type="domain" description="Remorin C-terminal" evidence="4">
    <location>
        <begin position="468"/>
        <end position="569"/>
    </location>
</feature>
<gene>
    <name evidence="5" type="ORF">HHK36_009909</name>
</gene>
<keyword evidence="2" id="KW-0175">Coiled coil</keyword>
<feature type="region of interest" description="Disordered" evidence="3">
    <location>
        <begin position="381"/>
        <end position="412"/>
    </location>
</feature>
<dbReference type="Pfam" id="PF03763">
    <property type="entry name" value="Remorin_C"/>
    <property type="match status" value="1"/>
</dbReference>
<dbReference type="AlphaFoldDB" id="A0A835DIM0"/>
<feature type="region of interest" description="Disordered" evidence="3">
    <location>
        <begin position="189"/>
        <end position="214"/>
    </location>
</feature>
<keyword evidence="6" id="KW-1185">Reference proteome</keyword>
<feature type="compositionally biased region" description="Acidic residues" evidence="3">
    <location>
        <begin position="110"/>
        <end position="120"/>
    </location>
</feature>
<feature type="region of interest" description="Disordered" evidence="3">
    <location>
        <begin position="265"/>
        <end position="284"/>
    </location>
</feature>
<evidence type="ECO:0000313" key="6">
    <source>
        <dbReference type="Proteomes" id="UP000655225"/>
    </source>
</evidence>
<organism evidence="5 6">
    <name type="scientific">Tetracentron sinense</name>
    <name type="common">Spur-leaf</name>
    <dbReference type="NCBI Taxonomy" id="13715"/>
    <lineage>
        <taxon>Eukaryota</taxon>
        <taxon>Viridiplantae</taxon>
        <taxon>Streptophyta</taxon>
        <taxon>Embryophyta</taxon>
        <taxon>Tracheophyta</taxon>
        <taxon>Spermatophyta</taxon>
        <taxon>Magnoliopsida</taxon>
        <taxon>Trochodendrales</taxon>
        <taxon>Trochodendraceae</taxon>
        <taxon>Tetracentron</taxon>
    </lineage>
</organism>
<feature type="region of interest" description="Disordered" evidence="3">
    <location>
        <begin position="73"/>
        <end position="120"/>
    </location>
</feature>
<feature type="coiled-coil region" evidence="2">
    <location>
        <begin position="502"/>
        <end position="544"/>
    </location>
</feature>
<dbReference type="EMBL" id="JABCRI010000006">
    <property type="protein sequence ID" value="KAF8405013.1"/>
    <property type="molecule type" value="Genomic_DNA"/>
</dbReference>
<evidence type="ECO:0000256" key="2">
    <source>
        <dbReference type="SAM" id="Coils"/>
    </source>
</evidence>
<dbReference type="OMA" id="SASINAW"/>
<comment type="caution">
    <text evidence="5">The sequence shown here is derived from an EMBL/GenBank/DDBJ whole genome shotgun (WGS) entry which is preliminary data.</text>
</comment>
<feature type="compositionally biased region" description="Polar residues" evidence="3">
    <location>
        <begin position="386"/>
        <end position="398"/>
    </location>
</feature>
<evidence type="ECO:0000313" key="5">
    <source>
        <dbReference type="EMBL" id="KAF8405013.1"/>
    </source>
</evidence>